<protein>
    <submittedName>
        <fullName evidence="1">Uncharacterized protein DUF3231</fullName>
    </submittedName>
</protein>
<dbReference type="InterPro" id="IPR012347">
    <property type="entry name" value="Ferritin-like"/>
</dbReference>
<organism evidence="1 2">
    <name type="scientific">Mesobacillus foraminis</name>
    <dbReference type="NCBI Taxonomy" id="279826"/>
    <lineage>
        <taxon>Bacteria</taxon>
        <taxon>Bacillati</taxon>
        <taxon>Bacillota</taxon>
        <taxon>Bacilli</taxon>
        <taxon>Bacillales</taxon>
        <taxon>Bacillaceae</taxon>
        <taxon>Mesobacillus</taxon>
    </lineage>
</organism>
<dbReference type="EMBL" id="SLVV01000004">
    <property type="protein sequence ID" value="TCN25947.1"/>
    <property type="molecule type" value="Genomic_DNA"/>
</dbReference>
<comment type="caution">
    <text evidence="1">The sequence shown here is derived from an EMBL/GenBank/DDBJ whole genome shotgun (WGS) entry which is preliminary data.</text>
</comment>
<dbReference type="InterPro" id="IPR021617">
    <property type="entry name" value="DUF3231"/>
</dbReference>
<evidence type="ECO:0000313" key="2">
    <source>
        <dbReference type="Proteomes" id="UP000295689"/>
    </source>
</evidence>
<accession>A0A4R2BFZ2</accession>
<evidence type="ECO:0000313" key="1">
    <source>
        <dbReference type="EMBL" id="TCN25947.1"/>
    </source>
</evidence>
<dbReference type="Gene3D" id="1.20.1260.10">
    <property type="match status" value="1"/>
</dbReference>
<dbReference type="Proteomes" id="UP000295689">
    <property type="component" value="Unassembled WGS sequence"/>
</dbReference>
<reference evidence="1 2" key="1">
    <citation type="journal article" date="2015" name="Stand. Genomic Sci.">
        <title>Genomic Encyclopedia of Bacterial and Archaeal Type Strains, Phase III: the genomes of soil and plant-associated and newly described type strains.</title>
        <authorList>
            <person name="Whitman W.B."/>
            <person name="Woyke T."/>
            <person name="Klenk H.P."/>
            <person name="Zhou Y."/>
            <person name="Lilburn T.G."/>
            <person name="Beck B.J."/>
            <person name="De Vos P."/>
            <person name="Vandamme P."/>
            <person name="Eisen J.A."/>
            <person name="Garrity G."/>
            <person name="Hugenholtz P."/>
            <person name="Kyrpides N.C."/>
        </authorList>
    </citation>
    <scope>NUCLEOTIDE SEQUENCE [LARGE SCALE GENOMIC DNA]</scope>
    <source>
        <strain evidence="1 2">CV53</strain>
    </source>
</reference>
<dbReference type="Pfam" id="PF11553">
    <property type="entry name" value="DUF3231"/>
    <property type="match status" value="1"/>
</dbReference>
<dbReference type="OrthoDB" id="1934429at2"/>
<gene>
    <name evidence="1" type="ORF">EV146_10454</name>
</gene>
<keyword evidence="2" id="KW-1185">Reference proteome</keyword>
<name>A0A4R2BFZ2_9BACI</name>
<proteinExistence type="predicted"/>
<sequence length="166" mass="18725">MGILSGNPKDEPLHAGEVYNLWTHLFELKGLLVTMQVLNSHAGDHDLKAFLDQFSESCIKEEAEKVETILKENGIRLPPAPPDRPMVNVDDIPAGARFHDPEISVLVGQMLMAGKLFCSYVMSIAIREDIGEMYDQFHSKRTEYHGKLLKMNKDKGWLVPPPLNTR</sequence>
<dbReference type="AlphaFoldDB" id="A0A4R2BFZ2"/>